<dbReference type="InterPro" id="IPR014721">
    <property type="entry name" value="Ribsml_uS5_D2-typ_fold_subgr"/>
</dbReference>
<keyword evidence="2" id="KW-0547">Nucleotide-binding</keyword>
<dbReference type="InterPro" id="IPR009000">
    <property type="entry name" value="Transl_B-barrel_sf"/>
</dbReference>
<organism evidence="8 9">
    <name type="scientific">Litchfieldella rifensis</name>
    <dbReference type="NCBI Taxonomy" id="762643"/>
    <lineage>
        <taxon>Bacteria</taxon>
        <taxon>Pseudomonadati</taxon>
        <taxon>Pseudomonadota</taxon>
        <taxon>Gammaproteobacteria</taxon>
        <taxon>Oceanospirillales</taxon>
        <taxon>Halomonadaceae</taxon>
        <taxon>Litchfieldella</taxon>
    </lineage>
</organism>
<dbReference type="Proteomes" id="UP001595579">
    <property type="component" value="Unassembled WGS sequence"/>
</dbReference>
<dbReference type="InterPro" id="IPR035649">
    <property type="entry name" value="EFG_V"/>
</dbReference>
<dbReference type="InterPro" id="IPR041095">
    <property type="entry name" value="EFG_II"/>
</dbReference>
<dbReference type="PANTHER" id="PTHR43261:SF6">
    <property type="entry name" value="ELONGATION FACTOR G-LIKE PROTEIN"/>
    <property type="match status" value="1"/>
</dbReference>
<protein>
    <recommendedName>
        <fullName evidence="1">Elongation factor G</fullName>
    </recommendedName>
</protein>
<dbReference type="NCBIfam" id="NF009381">
    <property type="entry name" value="PRK12740.1-5"/>
    <property type="match status" value="1"/>
</dbReference>
<dbReference type="InterPro" id="IPR027417">
    <property type="entry name" value="P-loop_NTPase"/>
</dbReference>
<dbReference type="Pfam" id="PF00009">
    <property type="entry name" value="GTP_EFTU"/>
    <property type="match status" value="1"/>
</dbReference>
<dbReference type="InterPro" id="IPR047872">
    <property type="entry name" value="EFG_IV"/>
</dbReference>
<dbReference type="Gene3D" id="3.40.50.300">
    <property type="entry name" value="P-loop containing nucleotide triphosphate hydrolases"/>
    <property type="match status" value="1"/>
</dbReference>
<dbReference type="CDD" id="cd04170">
    <property type="entry name" value="EF-G_bact"/>
    <property type="match status" value="1"/>
</dbReference>
<dbReference type="PROSITE" id="PS51722">
    <property type="entry name" value="G_TR_2"/>
    <property type="match status" value="1"/>
</dbReference>
<reference evidence="9" key="1">
    <citation type="journal article" date="2019" name="Int. J. Syst. Evol. Microbiol.">
        <title>The Global Catalogue of Microorganisms (GCM) 10K type strain sequencing project: providing services to taxonomists for standard genome sequencing and annotation.</title>
        <authorList>
            <consortium name="The Broad Institute Genomics Platform"/>
            <consortium name="The Broad Institute Genome Sequencing Center for Infectious Disease"/>
            <person name="Wu L."/>
            <person name="Ma J."/>
        </authorList>
    </citation>
    <scope>NUCLEOTIDE SEQUENCE [LARGE SCALE GENOMIC DNA]</scope>
    <source>
        <strain evidence="9">CECT 7698</strain>
    </source>
</reference>
<keyword evidence="5" id="KW-0342">GTP-binding</keyword>
<dbReference type="InterPro" id="IPR000640">
    <property type="entry name" value="EFG_V-like"/>
</dbReference>
<dbReference type="PANTHER" id="PTHR43261">
    <property type="entry name" value="TRANSLATION ELONGATION FACTOR G-RELATED"/>
    <property type="match status" value="1"/>
</dbReference>
<dbReference type="Pfam" id="PF00679">
    <property type="entry name" value="EFG_C"/>
    <property type="match status" value="1"/>
</dbReference>
<dbReference type="InterPro" id="IPR000795">
    <property type="entry name" value="T_Tr_GTP-bd_dom"/>
</dbReference>
<dbReference type="Pfam" id="PF14492">
    <property type="entry name" value="EFG_III"/>
    <property type="match status" value="1"/>
</dbReference>
<dbReference type="NCBIfam" id="NF009891">
    <property type="entry name" value="PRK13351.1-1"/>
    <property type="match status" value="1"/>
</dbReference>
<evidence type="ECO:0000256" key="3">
    <source>
        <dbReference type="ARBA" id="ARBA00022768"/>
    </source>
</evidence>
<sequence length="682" mass="73831">MSARSPERIRNIALTGSAGAGKTTLAEALLATAGVVNGAGSVEKGSTISDTAPQEKALQHSITASVMGVEWGEAWIDLIDTPGFADFQGAALSILPAVETVAVVVNARSGIDAATRRMMQWAEARGLCRLIVVNQIDAAPAGLAALLDEIRTTFGPQCLPLNLPAAGAQRVSDCFFAPDGEADFSSVAETHEMLVDQVVELDEELMALYLEQGEELDPEQLHEPFEAALRNGHLVPVCFTSATTGAGVRELLEIFSRLMPNPLEGNPPPFLRQDAEGTREYQARPDPDAHVLAHVVKIEHDPFLGKMAVFRVHQGTVTRDTRLFAGDARKPFRVGNLFRLQGRQHLDVARCGPGEICALAKVDEVTFDTVLHDSHDEDHIHLRPVELPAPVFGLAIQATRHGDEQKLWEALAKMVEEDPGLRVEQDPATQETVLRGLGELHLRMALERLNERFRVEVETSPPSIAYRETITGAAEGHCRHKKQTGGAGQFGEVFLRVEPLPRGAGFEFVDTIRGGVIPGSLLPAVEKGVRQAMASGAIAGYPLQDVRVTVHDGKTHPVDSKEIAFIIAGRKAFLDAVHKAGPIVLEPMAELVVEAPGTAMGDITADLSASRGRIQDTRSMSDQVSIQAVVPLAEVADYPNRLNAMTGGSGTYTLQFSHYEPSPDNVQRRLMQEYRPQKEEEA</sequence>
<dbReference type="InterPro" id="IPR035647">
    <property type="entry name" value="EFG_III/V"/>
</dbReference>
<dbReference type="SUPFAM" id="SSF54980">
    <property type="entry name" value="EF-G C-terminal domain-like"/>
    <property type="match status" value="2"/>
</dbReference>
<dbReference type="CDD" id="cd16262">
    <property type="entry name" value="EFG_III"/>
    <property type="match status" value="1"/>
</dbReference>
<dbReference type="InterPro" id="IPR020568">
    <property type="entry name" value="Ribosomal_Su5_D2-typ_SF"/>
</dbReference>
<dbReference type="RefSeq" id="WP_386774634.1">
    <property type="nucleotide sequence ID" value="NZ_JBHRUG010000027.1"/>
</dbReference>
<comment type="function">
    <text evidence="6">Catalyzes the GTP-dependent ribosomal translocation step during translation elongation. During this step, the ribosome changes from the pre-translocational (PRE) to the post-translocational (POST) state as the newly formed A-site-bound peptidyl-tRNA and P-site-bound deacylated tRNA move to the P and E sites, respectively. Catalyzes the coordinated movement of the two tRNA molecules, the mRNA and conformational changes in the ribosome.</text>
</comment>
<evidence type="ECO:0000256" key="4">
    <source>
        <dbReference type="ARBA" id="ARBA00022917"/>
    </source>
</evidence>
<dbReference type="SUPFAM" id="SSF52540">
    <property type="entry name" value="P-loop containing nucleoside triphosphate hydrolases"/>
    <property type="match status" value="1"/>
</dbReference>
<dbReference type="Gene3D" id="2.40.30.10">
    <property type="entry name" value="Translation factors"/>
    <property type="match status" value="1"/>
</dbReference>
<dbReference type="InterPro" id="IPR053905">
    <property type="entry name" value="EF-G-like_DII"/>
</dbReference>
<keyword evidence="9" id="KW-1185">Reference proteome</keyword>
<keyword evidence="3 8" id="KW-0251">Elongation factor</keyword>
<dbReference type="SMART" id="SM00838">
    <property type="entry name" value="EFG_C"/>
    <property type="match status" value="1"/>
</dbReference>
<gene>
    <name evidence="8" type="primary">fusA</name>
    <name evidence="8" type="ORF">ACFOEV_13125</name>
</gene>
<evidence type="ECO:0000256" key="2">
    <source>
        <dbReference type="ARBA" id="ARBA00022741"/>
    </source>
</evidence>
<dbReference type="SMART" id="SM00889">
    <property type="entry name" value="EFG_IV"/>
    <property type="match status" value="1"/>
</dbReference>
<evidence type="ECO:0000259" key="7">
    <source>
        <dbReference type="PROSITE" id="PS51722"/>
    </source>
</evidence>
<evidence type="ECO:0000313" key="9">
    <source>
        <dbReference type="Proteomes" id="UP001595579"/>
    </source>
</evidence>
<evidence type="ECO:0000313" key="8">
    <source>
        <dbReference type="EMBL" id="MFC3284547.1"/>
    </source>
</evidence>
<dbReference type="EMBL" id="JBHRUG010000027">
    <property type="protein sequence ID" value="MFC3284547.1"/>
    <property type="molecule type" value="Genomic_DNA"/>
</dbReference>
<evidence type="ECO:0000256" key="6">
    <source>
        <dbReference type="ARBA" id="ARBA00024731"/>
    </source>
</evidence>
<dbReference type="Gene3D" id="3.30.230.10">
    <property type="match status" value="1"/>
</dbReference>
<dbReference type="Gene3D" id="3.30.70.240">
    <property type="match status" value="1"/>
</dbReference>
<dbReference type="CDD" id="cd03713">
    <property type="entry name" value="EFG_mtEFG_C"/>
    <property type="match status" value="1"/>
</dbReference>
<name>A0ABV7LQB1_9GAMM</name>
<keyword evidence="4" id="KW-0648">Protein biosynthesis</keyword>
<dbReference type="Pfam" id="PF22042">
    <property type="entry name" value="EF-G_D2"/>
    <property type="match status" value="1"/>
</dbReference>
<accession>A0ABV7LQB1</accession>
<dbReference type="GO" id="GO:0003746">
    <property type="term" value="F:translation elongation factor activity"/>
    <property type="evidence" value="ECO:0007669"/>
    <property type="project" value="UniProtKB-KW"/>
</dbReference>
<dbReference type="InterPro" id="IPR009022">
    <property type="entry name" value="EFG_III"/>
</dbReference>
<feature type="domain" description="Tr-type G" evidence="7">
    <location>
        <begin position="7"/>
        <end position="263"/>
    </location>
</feature>
<dbReference type="Gene3D" id="3.30.70.870">
    <property type="entry name" value="Elongation Factor G (Translational Gtpase), domain 3"/>
    <property type="match status" value="1"/>
</dbReference>
<dbReference type="CDD" id="cd01434">
    <property type="entry name" value="EFG_mtEFG1_IV"/>
    <property type="match status" value="1"/>
</dbReference>
<proteinExistence type="predicted"/>
<evidence type="ECO:0000256" key="1">
    <source>
        <dbReference type="ARBA" id="ARBA00017872"/>
    </source>
</evidence>
<evidence type="ECO:0000256" key="5">
    <source>
        <dbReference type="ARBA" id="ARBA00023134"/>
    </source>
</evidence>
<comment type="caution">
    <text evidence="8">The sequence shown here is derived from an EMBL/GenBank/DDBJ whole genome shotgun (WGS) entry which is preliminary data.</text>
</comment>
<dbReference type="InterPro" id="IPR005517">
    <property type="entry name" value="Transl_elong_EFG/EF2_IV"/>
</dbReference>
<dbReference type="SUPFAM" id="SSF50447">
    <property type="entry name" value="Translation proteins"/>
    <property type="match status" value="1"/>
</dbReference>
<dbReference type="Pfam" id="PF03764">
    <property type="entry name" value="EFG_IV"/>
    <property type="match status" value="1"/>
</dbReference>
<dbReference type="SUPFAM" id="SSF54211">
    <property type="entry name" value="Ribosomal protein S5 domain 2-like"/>
    <property type="match status" value="1"/>
</dbReference>